<evidence type="ECO:0000313" key="4">
    <source>
        <dbReference type="EMBL" id="KKN95078.1"/>
    </source>
</evidence>
<dbReference type="Pfam" id="PF25275">
    <property type="entry name" value="Golvesin_C"/>
    <property type="match status" value="1"/>
</dbReference>
<protein>
    <recommendedName>
        <fullName evidence="3">Golvesin/Xly CBD-like domain-containing protein</fullName>
    </recommendedName>
</protein>
<dbReference type="EMBL" id="LAZR01000073">
    <property type="protein sequence ID" value="KKN95078.1"/>
    <property type="molecule type" value="Genomic_DNA"/>
</dbReference>
<keyword evidence="2" id="KW-1133">Transmembrane helix</keyword>
<feature type="domain" description="Golvesin/Xly CBD-like" evidence="3">
    <location>
        <begin position="400"/>
        <end position="521"/>
    </location>
</feature>
<dbReference type="InterPro" id="IPR033803">
    <property type="entry name" value="CBD-like_Golvesin-Xly"/>
</dbReference>
<sequence length="1130" mass="124482">MIYSRNRQGSVLMLVIGLLTIVAMLGSTLMIVSYLSAHQTENVVIRGVVPITAGGVLLVLQNQLLADKHVKADGGTPIYDTGPYGSYAKTPESWKDYADFAGPEYGVNPIDKWLTEIGRRDAEPEPYIGRLLGGGRLVDSDGDAVVDPNEGGGVLDDGTEPPPPPTPDIYNDAYLADSKAIDAHGRRYFAAVRVIDTSGLACVNVGGQMDDMLHKPVNFDLKGLLGGSQSGVYNKLHIMRSGGSAISLEMYSRQCAQVLLSADEGGGYRPFPIADELFLRWRRPFAESERSKLRDVLGRLSSEVEVLLTTLSISSTIPRHPMRTSDDITALTREVIEDINGETNLKKWEILEGLYIRMRDIIGLSAGGGAKLPPIVMDDRGPGVEHSWFTGGSWQPYSLWMPGSSMSAHGTEYSYSPPTTARIAIRFTPTIAEGGDYAVYLWWPSGTLLQRASNVEVKVKAANESPTIVVNQDRNLGPSSAAPEDWHLLGTFRFDVGTTGYVEIRSTGQVGVIAIGDGVKFDYQPAEESREAAHFVANMWAYTSDKDPINESFKYMPGDTEWAVYGVVEQLVISEVYAYRQEASKNSDGDSNNDEQWVVAIELFNPTDEPVSVASGDNGRYYRLVCGDKSWAFNNTGSPVKVAGAPIVREGERVVLYAIHNGSSVAEANRLKPDDCGLDGALFFDVDAGGSGKSVLAQFFEKGLHIERYFSESTKPVMDSIRAYELPDVRSESSGSQMGFVAYRDDSYTPKGAREPDVSEADNGLSKHGRYRSLIPLYVVEHLYGEEPSAGQHTLGRPNLEKLDEAALGELAEVYEGFWIRRLKDIPSSIGGFGDVYLVGPDTDGGDLPHKLVVWAKDQYGNWYIDRDRSYFDKTSRGRANLGKVNPDPEKYPDLPWGTLIAEIMEVMTSDHRTPVMVAKGSDRIVAPIFTRVYGRININTAPKEILARLPWPTKLIAHNDAGTDVEWKLAPDIEIDPKKIAEYILTYRRIDGHRGGYENLDNQLGLLGDTLRQHIHEDVECSAFAGFLSPGELMIPLAAYVENELMGQPDDDIRREAYFLQARDSLYKAVANLITVNSDTFAANIYLQMEGGDRAWHYVALIDRSNCRRQLGTDDSIIAPVVLEMAEVK</sequence>
<dbReference type="AlphaFoldDB" id="A0A0F9XS47"/>
<keyword evidence="2" id="KW-0472">Membrane</keyword>
<feature type="region of interest" description="Disordered" evidence="1">
    <location>
        <begin position="147"/>
        <end position="166"/>
    </location>
</feature>
<gene>
    <name evidence="4" type="ORF">LCGC14_0181460</name>
</gene>
<organism evidence="4">
    <name type="scientific">marine sediment metagenome</name>
    <dbReference type="NCBI Taxonomy" id="412755"/>
    <lineage>
        <taxon>unclassified sequences</taxon>
        <taxon>metagenomes</taxon>
        <taxon>ecological metagenomes</taxon>
    </lineage>
</organism>
<comment type="caution">
    <text evidence="4">The sequence shown here is derived from an EMBL/GenBank/DDBJ whole genome shotgun (WGS) entry which is preliminary data.</text>
</comment>
<evidence type="ECO:0000259" key="3">
    <source>
        <dbReference type="Pfam" id="PF25275"/>
    </source>
</evidence>
<feature type="transmembrane region" description="Helical" evidence="2">
    <location>
        <begin position="12"/>
        <end position="35"/>
    </location>
</feature>
<evidence type="ECO:0000256" key="1">
    <source>
        <dbReference type="SAM" id="MobiDB-lite"/>
    </source>
</evidence>
<evidence type="ECO:0000256" key="2">
    <source>
        <dbReference type="SAM" id="Phobius"/>
    </source>
</evidence>
<keyword evidence="2" id="KW-0812">Transmembrane</keyword>
<name>A0A0F9XS47_9ZZZZ</name>
<proteinExistence type="predicted"/>
<reference evidence="4" key="1">
    <citation type="journal article" date="2015" name="Nature">
        <title>Complex archaea that bridge the gap between prokaryotes and eukaryotes.</title>
        <authorList>
            <person name="Spang A."/>
            <person name="Saw J.H."/>
            <person name="Jorgensen S.L."/>
            <person name="Zaremba-Niedzwiedzka K."/>
            <person name="Martijn J."/>
            <person name="Lind A.E."/>
            <person name="van Eijk R."/>
            <person name="Schleper C."/>
            <person name="Guy L."/>
            <person name="Ettema T.J."/>
        </authorList>
    </citation>
    <scope>NUCLEOTIDE SEQUENCE</scope>
</reference>
<accession>A0A0F9XS47</accession>